<keyword evidence="2" id="KW-1133">Transmembrane helix</keyword>
<dbReference type="InterPro" id="IPR051489">
    <property type="entry name" value="ADAM_Metalloproteinase"/>
</dbReference>
<evidence type="ECO:0000259" key="3">
    <source>
        <dbReference type="PROSITE" id="PS50215"/>
    </source>
</evidence>
<comment type="caution">
    <text evidence="1">Lacks conserved residue(s) required for the propagation of feature annotation.</text>
</comment>
<feature type="active site" evidence="1">
    <location>
        <position position="69"/>
    </location>
</feature>
<feature type="binding site" evidence="1">
    <location>
        <position position="68"/>
    </location>
    <ligand>
        <name>Zn(2+)</name>
        <dbReference type="ChEBI" id="CHEBI:29105"/>
        <note>catalytic</note>
    </ligand>
</feature>
<evidence type="ECO:0000256" key="2">
    <source>
        <dbReference type="SAM" id="Phobius"/>
    </source>
</evidence>
<dbReference type="SUPFAM" id="SSF55486">
    <property type="entry name" value="Metalloproteases ('zincins'), catalytic domain"/>
    <property type="match status" value="1"/>
</dbReference>
<dbReference type="GO" id="GO:0046872">
    <property type="term" value="F:metal ion binding"/>
    <property type="evidence" value="ECO:0007669"/>
    <property type="project" value="UniProtKB-KW"/>
</dbReference>
<dbReference type="InterPro" id="IPR024079">
    <property type="entry name" value="MetalloPept_cat_dom_sf"/>
</dbReference>
<dbReference type="InterPro" id="IPR032029">
    <property type="entry name" value="ADAM17_MPD"/>
</dbReference>
<name>A0A183E3J7_9BILA</name>
<evidence type="ECO:0000313" key="4">
    <source>
        <dbReference type="WBParaSite" id="GPUH_0001555901-mRNA-1"/>
    </source>
</evidence>
<proteinExistence type="predicted"/>
<dbReference type="Pfam" id="PF16698">
    <property type="entry name" value="ADAM17_MPD"/>
    <property type="match status" value="1"/>
</dbReference>
<keyword evidence="2" id="KW-0812">Transmembrane</keyword>
<feature type="domain" description="Peptidase M12B" evidence="3">
    <location>
        <begin position="1"/>
        <end position="122"/>
    </location>
</feature>
<dbReference type="PANTHER" id="PTHR45702:SF6">
    <property type="entry name" value="DISINTEGRIN AND METALLOPROTEINASE DOMAIN-CONTAINING PROTEIN 17"/>
    <property type="match status" value="1"/>
</dbReference>
<keyword evidence="2" id="KW-0472">Membrane</keyword>
<dbReference type="GO" id="GO:0004222">
    <property type="term" value="F:metalloendopeptidase activity"/>
    <property type="evidence" value="ECO:0007669"/>
    <property type="project" value="InterPro"/>
</dbReference>
<feature type="transmembrane region" description="Helical" evidence="2">
    <location>
        <begin position="272"/>
        <end position="291"/>
    </location>
</feature>
<dbReference type="WBParaSite" id="GPUH_0001555901-mRNA-1">
    <property type="protein sequence ID" value="GPUH_0001555901-mRNA-1"/>
    <property type="gene ID" value="GPUH_0001555901"/>
</dbReference>
<keyword evidence="1" id="KW-0862">Zinc</keyword>
<feature type="binding site" evidence="1">
    <location>
        <position position="72"/>
    </location>
    <ligand>
        <name>Zn(2+)</name>
        <dbReference type="ChEBI" id="CHEBI:29105"/>
        <note>catalytic</note>
    </ligand>
</feature>
<feature type="binding site" evidence="1">
    <location>
        <position position="78"/>
    </location>
    <ligand>
        <name>Zn(2+)</name>
        <dbReference type="ChEBI" id="CHEBI:29105"/>
        <note>catalytic</note>
    </ligand>
</feature>
<dbReference type="PANTHER" id="PTHR45702">
    <property type="entry name" value="ADAM10/ADAM17 METALLOPEPTIDASE FAMILY MEMBER"/>
    <property type="match status" value="1"/>
</dbReference>
<dbReference type="GO" id="GO:0006509">
    <property type="term" value="P:membrane protein ectodomain proteolysis"/>
    <property type="evidence" value="ECO:0007669"/>
    <property type="project" value="TreeGrafter"/>
</dbReference>
<keyword evidence="1" id="KW-0479">Metal-binding</keyword>
<dbReference type="Gene3D" id="3.40.390.10">
    <property type="entry name" value="Collagenase (Catalytic Domain)"/>
    <property type="match status" value="1"/>
</dbReference>
<dbReference type="GO" id="GO:0005886">
    <property type="term" value="C:plasma membrane"/>
    <property type="evidence" value="ECO:0007669"/>
    <property type="project" value="TreeGrafter"/>
</dbReference>
<dbReference type="CDD" id="cd14246">
    <property type="entry name" value="ADAM17_MPD"/>
    <property type="match status" value="1"/>
</dbReference>
<dbReference type="GO" id="GO:0007219">
    <property type="term" value="P:Notch signaling pathway"/>
    <property type="evidence" value="ECO:0007669"/>
    <property type="project" value="TreeGrafter"/>
</dbReference>
<protein>
    <submittedName>
        <fullName evidence="4">Peptidase M12B domain-containing protein</fullName>
    </submittedName>
</protein>
<sequence length="335" mass="36407">LFTAQPFENGVLGLAYISSPELNSAGGICSVQNRDRFGIVYYNTALSSAKATHGGTVVTREADLVTAHELGHNWGATHDDMSVECSPPYSLGGSYVMNTFSVSGYDENNDVGICFEPEMSSFCGNGRVENDTNGFVEECDVGGLLSGAVDNGKSGECPEPGFVKDGTPCIEDGECRNGHCLSFCERPSVNKKPCMCSKEADACLRCCRSENGTCEPYSRDAKYVLKDGTRCIHGTCRRAVCIKEVADVVSHLWNIIENLDETNFWKFVGDNLVGIILSIVLLIWIPASILVHRIDKAREAAASAESENRIQVVGEKSIYKYINPCDTSENSDSHH</sequence>
<dbReference type="PROSITE" id="PS50215">
    <property type="entry name" value="ADAM_MEPRO"/>
    <property type="match status" value="1"/>
</dbReference>
<dbReference type="InterPro" id="IPR001590">
    <property type="entry name" value="Peptidase_M12B"/>
</dbReference>
<reference evidence="4" key="1">
    <citation type="submission" date="2016-06" db="UniProtKB">
        <authorList>
            <consortium name="WormBaseParasite"/>
        </authorList>
    </citation>
    <scope>IDENTIFICATION</scope>
</reference>
<dbReference type="Pfam" id="PF13574">
    <property type="entry name" value="Reprolysin_2"/>
    <property type="match status" value="1"/>
</dbReference>
<organism evidence="4">
    <name type="scientific">Gongylonema pulchrum</name>
    <dbReference type="NCBI Taxonomy" id="637853"/>
    <lineage>
        <taxon>Eukaryota</taxon>
        <taxon>Metazoa</taxon>
        <taxon>Ecdysozoa</taxon>
        <taxon>Nematoda</taxon>
        <taxon>Chromadorea</taxon>
        <taxon>Rhabditida</taxon>
        <taxon>Spirurina</taxon>
        <taxon>Spiruromorpha</taxon>
        <taxon>Spiruroidea</taxon>
        <taxon>Gongylonematidae</taxon>
        <taxon>Gongylonema</taxon>
    </lineage>
</organism>
<dbReference type="Gene3D" id="4.10.70.30">
    <property type="match status" value="1"/>
</dbReference>
<evidence type="ECO:0000256" key="1">
    <source>
        <dbReference type="PROSITE-ProRule" id="PRU00276"/>
    </source>
</evidence>
<accession>A0A183E3J7</accession>
<dbReference type="AlphaFoldDB" id="A0A183E3J7"/>